<dbReference type="Proteomes" id="UP000055019">
    <property type="component" value="Unassembled WGS sequence"/>
</dbReference>
<dbReference type="InterPro" id="IPR029058">
    <property type="entry name" value="AB_hydrolase_fold"/>
</dbReference>
<reference evidence="1" key="1">
    <citation type="submission" date="2016-01" db="EMBL/GenBank/DDBJ databases">
        <authorList>
            <person name="Peeters C."/>
        </authorList>
    </citation>
    <scope>NUCLEOTIDE SEQUENCE [LARGE SCALE GENOMIC DNA]</scope>
    <source>
        <strain evidence="1">LMG 29317</strain>
    </source>
</reference>
<protein>
    <submittedName>
        <fullName evidence="1">Alpha/beta hydrolase</fullName>
    </submittedName>
</protein>
<dbReference type="InterPro" id="IPR010662">
    <property type="entry name" value="RBBP9/YdeN"/>
</dbReference>
<keyword evidence="2" id="KW-1185">Reference proteome</keyword>
<proteinExistence type="predicted"/>
<dbReference type="SUPFAM" id="SSF53474">
    <property type="entry name" value="alpha/beta-Hydrolases"/>
    <property type="match status" value="1"/>
</dbReference>
<organism evidence="1 2">
    <name type="scientific">Caballeronia arvi</name>
    <dbReference type="NCBI Taxonomy" id="1777135"/>
    <lineage>
        <taxon>Bacteria</taxon>
        <taxon>Pseudomonadati</taxon>
        <taxon>Pseudomonadota</taxon>
        <taxon>Betaproteobacteria</taxon>
        <taxon>Burkholderiales</taxon>
        <taxon>Burkholderiaceae</taxon>
        <taxon>Caballeronia</taxon>
    </lineage>
</organism>
<evidence type="ECO:0000313" key="2">
    <source>
        <dbReference type="Proteomes" id="UP000055019"/>
    </source>
</evidence>
<accession>A0A158KZU3</accession>
<comment type="caution">
    <text evidence="1">The sequence shown here is derived from an EMBL/GenBank/DDBJ whole genome shotgun (WGS) entry which is preliminary data.</text>
</comment>
<name>A0A158KZU3_9BURK</name>
<evidence type="ECO:0000313" key="1">
    <source>
        <dbReference type="EMBL" id="SAL86642.1"/>
    </source>
</evidence>
<dbReference type="Gene3D" id="3.40.50.1820">
    <property type="entry name" value="alpha/beta hydrolase"/>
    <property type="match status" value="1"/>
</dbReference>
<dbReference type="Pfam" id="PF06821">
    <property type="entry name" value="Ser_hydrolase"/>
    <property type="match status" value="1"/>
</dbReference>
<keyword evidence="1" id="KW-0378">Hydrolase</keyword>
<sequence length="188" mass="20090">MKTSTVLIVPGLRDQVAEHWQTLLAERLAEARTVPPMGRENLDCSRRVAAIEQAVAEIDGPVLLVAHSGGCIMLAHWALTTAHAARIKGALLACPPDFERPMPDGYPTLASIENSGWLPVPRQPLPFPSLVATSQDDPLSELSRVLELAQAWGSDTVDVGNVGHLNPASGFGPWPMAEQLIARLGATP</sequence>
<dbReference type="EMBL" id="FCOM02000076">
    <property type="protein sequence ID" value="SAL86642.1"/>
    <property type="molecule type" value="Genomic_DNA"/>
</dbReference>
<dbReference type="GO" id="GO:0016787">
    <property type="term" value="F:hydrolase activity"/>
    <property type="evidence" value="ECO:0007669"/>
    <property type="project" value="UniProtKB-KW"/>
</dbReference>
<dbReference type="AlphaFoldDB" id="A0A158KZU3"/>
<gene>
    <name evidence="1" type="ORF">AWB74_07787</name>
</gene>